<dbReference type="AlphaFoldDB" id="A0A177EKU3"/>
<proteinExistence type="predicted"/>
<dbReference type="VEuPathDB" id="MicrosporidiaDB:NEDG_02223"/>
<dbReference type="Gene3D" id="3.40.50.150">
    <property type="entry name" value="Vaccinia Virus protein VP39"/>
    <property type="match status" value="1"/>
</dbReference>
<dbReference type="InterPro" id="IPR052514">
    <property type="entry name" value="SAM-dependent_MTase"/>
</dbReference>
<dbReference type="SUPFAM" id="SSF53335">
    <property type="entry name" value="S-adenosyl-L-methionine-dependent methyltransferases"/>
    <property type="match status" value="1"/>
</dbReference>
<keyword evidence="4" id="KW-1185">Reference proteome</keyword>
<dbReference type="EMBL" id="LTDL01000005">
    <property type="protein sequence ID" value="OAG32508.1"/>
    <property type="molecule type" value="Genomic_DNA"/>
</dbReference>
<dbReference type="PANTHER" id="PTHR34203:SF15">
    <property type="entry name" value="SLL1173 PROTEIN"/>
    <property type="match status" value="1"/>
</dbReference>
<feature type="domain" description="Methyltransferase FkbM" evidence="2">
    <location>
        <begin position="87"/>
        <end position="217"/>
    </location>
</feature>
<evidence type="ECO:0000256" key="1">
    <source>
        <dbReference type="SAM" id="SignalP"/>
    </source>
</evidence>
<name>A0A177EKU3_9MICR</name>
<dbReference type="PANTHER" id="PTHR34203">
    <property type="entry name" value="METHYLTRANSFERASE, FKBM FAMILY PROTEIN"/>
    <property type="match status" value="1"/>
</dbReference>
<dbReference type="NCBIfam" id="TIGR01444">
    <property type="entry name" value="fkbM_fam"/>
    <property type="match status" value="1"/>
</dbReference>
<evidence type="ECO:0000313" key="4">
    <source>
        <dbReference type="Proteomes" id="UP000185944"/>
    </source>
</evidence>
<keyword evidence="1" id="KW-0732">Signal</keyword>
<comment type="caution">
    <text evidence="3">The sequence shown here is derived from an EMBL/GenBank/DDBJ whole genome shotgun (WGS) entry which is preliminary data.</text>
</comment>
<sequence>MAGKGTLWILFAAALIGLAEVTARARKEIVLGGKVYNIYRIPRLGRFYIDKGTDDSTKKQLAQKIYWEENIGDNLARNARPGSIAVDAGSHMGLHTVRLSKAVGESGQVYSFEPQIKMHREQQGNLKLNKINNVKLFRRALGAESKMVEMCPYNPTNEGGQLVGTGGDKVQMIKLDDLNLENVSVIKADVEYYEYLLFKGAEQTIKRCQPVIIFELIPGGSPYDFCPEEMRTTWFKSKELLESWGYTVELIYGADYIAFPPHMKDSHPQVSR</sequence>
<dbReference type="GeneID" id="93648573"/>
<evidence type="ECO:0000259" key="2">
    <source>
        <dbReference type="Pfam" id="PF05050"/>
    </source>
</evidence>
<dbReference type="InterPro" id="IPR006342">
    <property type="entry name" value="FkbM_mtfrase"/>
</dbReference>
<dbReference type="OrthoDB" id="543564at2759"/>
<organism evidence="3 4">
    <name type="scientific">Nematocida displodere</name>
    <dbReference type="NCBI Taxonomy" id="1805483"/>
    <lineage>
        <taxon>Eukaryota</taxon>
        <taxon>Fungi</taxon>
        <taxon>Fungi incertae sedis</taxon>
        <taxon>Microsporidia</taxon>
        <taxon>Nematocida</taxon>
    </lineage>
</organism>
<dbReference type="Pfam" id="PF05050">
    <property type="entry name" value="Methyltransf_21"/>
    <property type="match status" value="1"/>
</dbReference>
<dbReference type="RefSeq" id="XP_067545766.1">
    <property type="nucleotide sequence ID" value="XM_067689641.1"/>
</dbReference>
<protein>
    <recommendedName>
        <fullName evidence="2">Methyltransferase FkbM domain-containing protein</fullName>
    </recommendedName>
</protein>
<feature type="signal peptide" evidence="1">
    <location>
        <begin position="1"/>
        <end position="25"/>
    </location>
</feature>
<gene>
    <name evidence="3" type="ORF">NEDG_02223</name>
</gene>
<evidence type="ECO:0000313" key="3">
    <source>
        <dbReference type="EMBL" id="OAG32508.1"/>
    </source>
</evidence>
<dbReference type="InterPro" id="IPR029063">
    <property type="entry name" value="SAM-dependent_MTases_sf"/>
</dbReference>
<reference evidence="3 4" key="1">
    <citation type="submission" date="2016-02" db="EMBL/GenBank/DDBJ databases">
        <title>Discovery of a natural microsporidian pathogen with a broad tissue tropism in Caenorhabditis elegans.</title>
        <authorList>
            <person name="Luallen R.J."/>
            <person name="Reinke A.W."/>
            <person name="Tong L."/>
            <person name="Botts M.R."/>
            <person name="Felix M.-A."/>
            <person name="Troemel E.R."/>
        </authorList>
    </citation>
    <scope>NUCLEOTIDE SEQUENCE [LARGE SCALE GENOMIC DNA]</scope>
    <source>
        <strain evidence="3 4">JUm2807</strain>
    </source>
</reference>
<feature type="chain" id="PRO_5008060499" description="Methyltransferase FkbM domain-containing protein" evidence="1">
    <location>
        <begin position="26"/>
        <end position="272"/>
    </location>
</feature>
<dbReference type="Proteomes" id="UP000185944">
    <property type="component" value="Unassembled WGS sequence"/>
</dbReference>
<accession>A0A177EKU3</accession>